<feature type="binding site" evidence="14">
    <location>
        <position position="138"/>
    </location>
    <ligand>
        <name>[4Fe-4S] cluster</name>
        <dbReference type="ChEBI" id="CHEBI:49883"/>
        <note>4Fe-4S-S-AdoMet</note>
    </ligand>
</feature>
<comment type="catalytic activity">
    <reaction evidence="14">
        <text>adenosine(37) in tRNA + 2 reduced [2Fe-2S]-[ferredoxin] + 2 S-adenosyl-L-methionine = 2-methyladenosine(37) in tRNA + 5'-deoxyadenosine + L-methionine + 2 oxidized [2Fe-2S]-[ferredoxin] + S-adenosyl-L-homocysteine</text>
        <dbReference type="Rhea" id="RHEA:43332"/>
        <dbReference type="Rhea" id="RHEA-COMP:10000"/>
        <dbReference type="Rhea" id="RHEA-COMP:10001"/>
        <dbReference type="Rhea" id="RHEA-COMP:10162"/>
        <dbReference type="Rhea" id="RHEA-COMP:10485"/>
        <dbReference type="ChEBI" id="CHEBI:17319"/>
        <dbReference type="ChEBI" id="CHEBI:33737"/>
        <dbReference type="ChEBI" id="CHEBI:33738"/>
        <dbReference type="ChEBI" id="CHEBI:57844"/>
        <dbReference type="ChEBI" id="CHEBI:57856"/>
        <dbReference type="ChEBI" id="CHEBI:59789"/>
        <dbReference type="ChEBI" id="CHEBI:74411"/>
        <dbReference type="ChEBI" id="CHEBI:74497"/>
        <dbReference type="EC" id="2.1.1.192"/>
    </reaction>
</comment>
<organism evidence="17 18">
    <name type="scientific">Mariprofundus micogutta</name>
    <dbReference type="NCBI Taxonomy" id="1921010"/>
    <lineage>
        <taxon>Bacteria</taxon>
        <taxon>Pseudomonadati</taxon>
        <taxon>Pseudomonadota</taxon>
        <taxon>Candidatius Mariprofundia</taxon>
        <taxon>Mariprofundales</taxon>
        <taxon>Mariprofundaceae</taxon>
        <taxon>Mariprofundus</taxon>
    </lineage>
</organism>
<comment type="caution">
    <text evidence="17">The sequence shown here is derived from an EMBL/GenBank/DDBJ whole genome shotgun (WGS) entry which is preliminary data.</text>
</comment>
<feature type="binding site" evidence="14">
    <location>
        <position position="221"/>
    </location>
    <ligand>
        <name>S-adenosyl-L-methionine</name>
        <dbReference type="ChEBI" id="CHEBI:59789"/>
    </ligand>
</feature>
<dbReference type="Gene3D" id="1.10.150.530">
    <property type="match status" value="1"/>
</dbReference>
<comment type="caution">
    <text evidence="14">Lacks conserved residue(s) required for the propagation of feature annotation.</text>
</comment>
<dbReference type="Pfam" id="PF04055">
    <property type="entry name" value="Radical_SAM"/>
    <property type="match status" value="1"/>
</dbReference>
<keyword evidence="12 14" id="KW-0411">Iron-sulfur</keyword>
<dbReference type="InterPro" id="IPR007197">
    <property type="entry name" value="rSAM"/>
</dbReference>
<dbReference type="SFLD" id="SFLDF00275">
    <property type="entry name" value="adenosine_C2_methyltransferase"/>
    <property type="match status" value="1"/>
</dbReference>
<reference evidence="17 18" key="1">
    <citation type="journal article" date="2017" name="Arch. Microbiol.">
        <title>Mariprofundus micogutta sp. nov., a novel iron-oxidizing zetaproteobacterium isolated from a deep-sea hydrothermal field at the Bayonnaise knoll of the Izu-Ogasawara arc, and a description of Mariprofundales ord. nov. and Zetaproteobacteria classis nov.</title>
        <authorList>
            <person name="Makita H."/>
            <person name="Tanaka E."/>
            <person name="Mitsunobu S."/>
            <person name="Miyazaki M."/>
            <person name="Nunoura T."/>
            <person name="Uematsu K."/>
            <person name="Takaki Y."/>
            <person name="Nishi S."/>
            <person name="Shimamura S."/>
            <person name="Takai K."/>
        </authorList>
    </citation>
    <scope>NUCLEOTIDE SEQUENCE [LARGE SCALE GENOMIC DNA]</scope>
    <source>
        <strain evidence="17 18">ET2</strain>
    </source>
</reference>
<feature type="binding site" evidence="14">
    <location>
        <position position="135"/>
    </location>
    <ligand>
        <name>[4Fe-4S] cluster</name>
        <dbReference type="ChEBI" id="CHEBI:49883"/>
        <note>4Fe-4S-S-AdoMet</note>
    </ligand>
</feature>
<dbReference type="GO" id="GO:0070040">
    <property type="term" value="F:rRNA (adenine(2503)-C2-)-methyltransferase activity"/>
    <property type="evidence" value="ECO:0007669"/>
    <property type="project" value="UniProtKB-UniRule"/>
</dbReference>
<evidence type="ECO:0000256" key="4">
    <source>
        <dbReference type="ARBA" id="ARBA00022490"/>
    </source>
</evidence>
<evidence type="ECO:0000256" key="10">
    <source>
        <dbReference type="ARBA" id="ARBA00022723"/>
    </source>
</evidence>
<feature type="active site" description="S-methylcysteine intermediate" evidence="14">
    <location>
        <position position="362"/>
    </location>
</feature>
<dbReference type="InterPro" id="IPR040072">
    <property type="entry name" value="Methyltransferase_A"/>
</dbReference>
<keyword evidence="18" id="KW-1185">Reference proteome</keyword>
<dbReference type="GO" id="GO:0002935">
    <property type="term" value="F:tRNA (adenine(37)-C2)-methyltransferase activity"/>
    <property type="evidence" value="ECO:0007669"/>
    <property type="project" value="UniProtKB-UniRule"/>
</dbReference>
<feature type="binding site" evidence="14">
    <location>
        <begin position="243"/>
        <end position="245"/>
    </location>
    <ligand>
        <name>S-adenosyl-L-methionine</name>
        <dbReference type="ChEBI" id="CHEBI:59789"/>
    </ligand>
</feature>
<dbReference type="InterPro" id="IPR013785">
    <property type="entry name" value="Aldolase_TIM"/>
</dbReference>
<feature type="domain" description="Radical SAM core" evidence="16">
    <location>
        <begin position="117"/>
        <end position="357"/>
    </location>
</feature>
<dbReference type="GO" id="GO:0000049">
    <property type="term" value="F:tRNA binding"/>
    <property type="evidence" value="ECO:0007669"/>
    <property type="project" value="UniProtKB-UniRule"/>
</dbReference>
<dbReference type="InterPro" id="IPR048641">
    <property type="entry name" value="RlmN_N"/>
</dbReference>
<evidence type="ECO:0000256" key="1">
    <source>
        <dbReference type="ARBA" id="ARBA00004496"/>
    </source>
</evidence>
<dbReference type="CDD" id="cd01335">
    <property type="entry name" value="Radical_SAM"/>
    <property type="match status" value="1"/>
</dbReference>
<feature type="active site" description="Proton acceptor" evidence="14">
    <location>
        <position position="111"/>
    </location>
</feature>
<keyword evidence="11 14" id="KW-0408">Iron</keyword>
<keyword evidence="7 14" id="KW-0808">Transferase</keyword>
<feature type="binding site" evidence="14">
    <location>
        <begin position="189"/>
        <end position="190"/>
    </location>
    <ligand>
        <name>S-adenosyl-L-methionine</name>
        <dbReference type="ChEBI" id="CHEBI:59789"/>
    </ligand>
</feature>
<proteinExistence type="inferred from homology"/>
<dbReference type="GO" id="GO:0019843">
    <property type="term" value="F:rRNA binding"/>
    <property type="evidence" value="ECO:0007669"/>
    <property type="project" value="UniProtKB-UniRule"/>
</dbReference>
<keyword evidence="4 14" id="KW-0963">Cytoplasm</keyword>
<dbReference type="AlphaFoldDB" id="A0A1L8CLP4"/>
<dbReference type="InterPro" id="IPR027492">
    <property type="entry name" value="RNA_MTrfase_RlmN"/>
</dbReference>
<dbReference type="HAMAP" id="MF_01849">
    <property type="entry name" value="RNA_methyltr_RlmN"/>
    <property type="match status" value="1"/>
</dbReference>
<dbReference type="EMBL" id="BDFD01000005">
    <property type="protein sequence ID" value="GAV19826.1"/>
    <property type="molecule type" value="Genomic_DNA"/>
</dbReference>
<keyword evidence="13 14" id="KW-1015">Disulfide bond</keyword>
<comment type="miscellaneous">
    <text evidence="14">Reaction proceeds by a ping-pong mechanism involving intermediate methylation of a conserved cysteine residue.</text>
</comment>
<evidence type="ECO:0000256" key="14">
    <source>
        <dbReference type="HAMAP-Rule" id="MF_01849"/>
    </source>
</evidence>
<accession>A0A1L8CLP4</accession>
<dbReference type="SFLD" id="SFLDS00029">
    <property type="entry name" value="Radical_SAM"/>
    <property type="match status" value="1"/>
</dbReference>
<name>A0A1L8CLP4_9PROT</name>
<dbReference type="GO" id="GO:0030488">
    <property type="term" value="P:tRNA methylation"/>
    <property type="evidence" value="ECO:0007669"/>
    <property type="project" value="UniProtKB-UniRule"/>
</dbReference>
<comment type="subcellular location">
    <subcellularLocation>
        <location evidence="1 14">Cytoplasm</location>
    </subcellularLocation>
</comment>
<evidence type="ECO:0000256" key="5">
    <source>
        <dbReference type="ARBA" id="ARBA00022552"/>
    </source>
</evidence>
<evidence type="ECO:0000256" key="6">
    <source>
        <dbReference type="ARBA" id="ARBA00022603"/>
    </source>
</evidence>
<evidence type="ECO:0000256" key="8">
    <source>
        <dbReference type="ARBA" id="ARBA00022691"/>
    </source>
</evidence>
<dbReference type="PIRSF" id="PIRSF006004">
    <property type="entry name" value="CHP00048"/>
    <property type="match status" value="1"/>
</dbReference>
<keyword evidence="5 14" id="KW-0698">rRNA processing</keyword>
<comment type="function">
    <text evidence="14">Specifically methylates position 2 of adenine 2503 in 23S rRNA and position 2 of adenine 37 in tRNAs. m2A2503 modification seems to play a crucial role in the proofreading step occurring at the peptidyl transferase center and thus would serve to optimize ribosomal fidelity.</text>
</comment>
<feature type="region of interest" description="Disordered" evidence="15">
    <location>
        <begin position="1"/>
        <end position="21"/>
    </location>
</feature>
<feature type="binding site" evidence="14">
    <location>
        <position position="319"/>
    </location>
    <ligand>
        <name>S-adenosyl-L-methionine</name>
        <dbReference type="ChEBI" id="CHEBI:59789"/>
    </ligand>
</feature>
<dbReference type="GO" id="GO:0005737">
    <property type="term" value="C:cytoplasm"/>
    <property type="evidence" value="ECO:0007669"/>
    <property type="project" value="UniProtKB-SubCell"/>
</dbReference>
<evidence type="ECO:0000256" key="3">
    <source>
        <dbReference type="ARBA" id="ARBA00022485"/>
    </source>
</evidence>
<keyword evidence="9 14" id="KW-0819">tRNA processing</keyword>
<gene>
    <name evidence="14" type="primary">rlmN</name>
    <name evidence="17" type="ORF">MMIC_P0784</name>
</gene>
<dbReference type="STRING" id="1921010.MMIC_P0784"/>
<comment type="similarity">
    <text evidence="2 14">Belongs to the radical SAM superfamily. RlmN family.</text>
</comment>
<evidence type="ECO:0000256" key="7">
    <source>
        <dbReference type="ARBA" id="ARBA00022679"/>
    </source>
</evidence>
<keyword evidence="6 14" id="KW-0489">Methyltransferase</keyword>
<evidence type="ECO:0000256" key="2">
    <source>
        <dbReference type="ARBA" id="ARBA00007544"/>
    </source>
</evidence>
<protein>
    <recommendedName>
        <fullName evidence="14">Dual-specificity RNA methyltransferase RlmN</fullName>
        <ecNumber evidence="14">2.1.1.192</ecNumber>
    </recommendedName>
    <alternativeName>
        <fullName evidence="14">23S rRNA (adenine(2503)-C(2))-methyltransferase</fullName>
    </alternativeName>
    <alternativeName>
        <fullName evidence="14">23S rRNA m2A2503 methyltransferase</fullName>
    </alternativeName>
    <alternativeName>
        <fullName evidence="14">Ribosomal RNA large subunit methyltransferase N</fullName>
    </alternativeName>
    <alternativeName>
        <fullName evidence="14">tRNA (adenine(37)-C(2))-methyltransferase</fullName>
    </alternativeName>
    <alternativeName>
        <fullName evidence="14">tRNA m2A37 methyltransferase</fullName>
    </alternativeName>
</protein>
<dbReference type="SFLD" id="SFLDG01062">
    <property type="entry name" value="methyltransferase_(Class_A)"/>
    <property type="match status" value="1"/>
</dbReference>
<dbReference type="InterPro" id="IPR004383">
    <property type="entry name" value="rRNA_lsu_MTrfase_RlmN/Cfr"/>
</dbReference>
<dbReference type="GO" id="GO:0046872">
    <property type="term" value="F:metal ion binding"/>
    <property type="evidence" value="ECO:0007669"/>
    <property type="project" value="UniProtKB-KW"/>
</dbReference>
<evidence type="ECO:0000256" key="13">
    <source>
        <dbReference type="ARBA" id="ARBA00023157"/>
    </source>
</evidence>
<comment type="cofactor">
    <cofactor evidence="14">
        <name>[4Fe-4S] cluster</name>
        <dbReference type="ChEBI" id="CHEBI:49883"/>
    </cofactor>
    <text evidence="14">Binds 1 [4Fe-4S] cluster. The cluster is coordinated with 3 cysteines and an exchangeable S-adenosyl-L-methionine.</text>
</comment>
<keyword evidence="3 14" id="KW-0004">4Fe-4S</keyword>
<dbReference type="GO" id="GO:0051539">
    <property type="term" value="F:4 iron, 4 sulfur cluster binding"/>
    <property type="evidence" value="ECO:0007669"/>
    <property type="project" value="UniProtKB-UniRule"/>
</dbReference>
<evidence type="ECO:0000313" key="18">
    <source>
        <dbReference type="Proteomes" id="UP000231632"/>
    </source>
</evidence>
<evidence type="ECO:0000256" key="9">
    <source>
        <dbReference type="ARBA" id="ARBA00022694"/>
    </source>
</evidence>
<evidence type="ECO:0000256" key="15">
    <source>
        <dbReference type="SAM" id="MobiDB-lite"/>
    </source>
</evidence>
<dbReference type="PANTHER" id="PTHR30544">
    <property type="entry name" value="23S RRNA METHYLTRANSFERASE"/>
    <property type="match status" value="1"/>
</dbReference>
<feature type="compositionally biased region" description="Polar residues" evidence="15">
    <location>
        <begin position="1"/>
        <end position="15"/>
    </location>
</feature>
<feature type="binding site" evidence="14">
    <location>
        <position position="131"/>
    </location>
    <ligand>
        <name>[4Fe-4S] cluster</name>
        <dbReference type="ChEBI" id="CHEBI:49883"/>
        <note>4Fe-4S-S-AdoMet</note>
    </ligand>
</feature>
<dbReference type="PROSITE" id="PS51918">
    <property type="entry name" value="RADICAL_SAM"/>
    <property type="match status" value="1"/>
</dbReference>
<evidence type="ECO:0000256" key="12">
    <source>
        <dbReference type="ARBA" id="ARBA00023014"/>
    </source>
</evidence>
<dbReference type="Gene3D" id="3.20.20.70">
    <property type="entry name" value="Aldolase class I"/>
    <property type="match status" value="1"/>
</dbReference>
<evidence type="ECO:0000259" key="16">
    <source>
        <dbReference type="PROSITE" id="PS51918"/>
    </source>
</evidence>
<keyword evidence="8 14" id="KW-0949">S-adenosyl-L-methionine</keyword>
<dbReference type="SUPFAM" id="SSF102114">
    <property type="entry name" value="Radical SAM enzymes"/>
    <property type="match status" value="1"/>
</dbReference>
<dbReference type="GO" id="GO:0070475">
    <property type="term" value="P:rRNA base methylation"/>
    <property type="evidence" value="ECO:0007669"/>
    <property type="project" value="UniProtKB-UniRule"/>
</dbReference>
<dbReference type="Proteomes" id="UP000231632">
    <property type="component" value="Unassembled WGS sequence"/>
</dbReference>
<dbReference type="InterPro" id="IPR058240">
    <property type="entry name" value="rSAM_sf"/>
</dbReference>
<dbReference type="PANTHER" id="PTHR30544:SF5">
    <property type="entry name" value="RADICAL SAM CORE DOMAIN-CONTAINING PROTEIN"/>
    <property type="match status" value="1"/>
</dbReference>
<evidence type="ECO:0000256" key="11">
    <source>
        <dbReference type="ARBA" id="ARBA00023004"/>
    </source>
</evidence>
<evidence type="ECO:0000313" key="17">
    <source>
        <dbReference type="EMBL" id="GAV19826.1"/>
    </source>
</evidence>
<dbReference type="EC" id="2.1.1.192" evidence="14"/>
<keyword evidence="10 14" id="KW-0479">Metal-binding</keyword>
<dbReference type="NCBIfam" id="TIGR00048">
    <property type="entry name" value="rRNA_mod_RlmN"/>
    <property type="match status" value="1"/>
</dbReference>
<comment type="catalytic activity">
    <reaction evidence="14">
        <text>adenosine(2503) in 23S rRNA + 2 reduced [2Fe-2S]-[ferredoxin] + 2 S-adenosyl-L-methionine = 2-methyladenosine(2503) in 23S rRNA + 5'-deoxyadenosine + L-methionine + 2 oxidized [2Fe-2S]-[ferredoxin] + S-adenosyl-L-homocysteine</text>
        <dbReference type="Rhea" id="RHEA:42916"/>
        <dbReference type="Rhea" id="RHEA-COMP:10000"/>
        <dbReference type="Rhea" id="RHEA-COMP:10001"/>
        <dbReference type="Rhea" id="RHEA-COMP:10152"/>
        <dbReference type="Rhea" id="RHEA-COMP:10282"/>
        <dbReference type="ChEBI" id="CHEBI:17319"/>
        <dbReference type="ChEBI" id="CHEBI:33737"/>
        <dbReference type="ChEBI" id="CHEBI:33738"/>
        <dbReference type="ChEBI" id="CHEBI:57844"/>
        <dbReference type="ChEBI" id="CHEBI:57856"/>
        <dbReference type="ChEBI" id="CHEBI:59789"/>
        <dbReference type="ChEBI" id="CHEBI:74411"/>
        <dbReference type="ChEBI" id="CHEBI:74497"/>
        <dbReference type="EC" id="2.1.1.192"/>
    </reaction>
</comment>
<dbReference type="Pfam" id="PF21016">
    <property type="entry name" value="RlmN_N"/>
    <property type="match status" value="1"/>
</dbReference>
<sequence>MSRMPTNTASTSPADSSDKIQLPEMDLSDLQALMLQWKQPKFRAKQVFDWRNKGVLNPDEMKNISADLRDKLNTELLCDPLKLMRRECSSDGTRKYVFALKRGRFAGKMVEAVFIPEEKRGTVCISSQVGCVLDCPFCHTGTQAFEANLSAGEIVAQILAIKADLRSDPLSEALEMFSDVTHIVYMGMGEPLANEDSVHKSIALFMHEDGLNISRRRITLSTSGLVPQINRLGEVQPVNLAISLHSAIDEQRDVLVPINRKYPLAELRDCLNRYPLRKQRHITLEYVLLDAVNDRAEDLQALIAFVNPERERVNLIQFNPYPGSPYQGTSKENMREFAQHLISKGIRATVRRSRGQDIMAACGQLKADTKLQG</sequence>